<evidence type="ECO:0000313" key="2">
    <source>
        <dbReference type="Proteomes" id="UP000054928"/>
    </source>
</evidence>
<dbReference type="AlphaFoldDB" id="A0A0N7L6F0"/>
<accession>A0A0N7L6F0</accession>
<name>A0A0N7L6F0_PLAHL</name>
<dbReference type="Proteomes" id="UP000054928">
    <property type="component" value="Unassembled WGS sequence"/>
</dbReference>
<protein>
    <submittedName>
        <fullName evidence="1">Uncharacterized protein</fullName>
    </submittedName>
</protein>
<reference evidence="2" key="1">
    <citation type="submission" date="2014-09" db="EMBL/GenBank/DDBJ databases">
        <authorList>
            <person name="Sharma Rahul"/>
            <person name="Thines Marco"/>
        </authorList>
    </citation>
    <scope>NUCLEOTIDE SEQUENCE [LARGE SCALE GENOMIC DNA]</scope>
</reference>
<keyword evidence="2" id="KW-1185">Reference proteome</keyword>
<dbReference type="RefSeq" id="XP_024580460.1">
    <property type="nucleotide sequence ID" value="XM_024730155.1"/>
</dbReference>
<proteinExistence type="predicted"/>
<sequence length="78" mass="8399">MAISVRIFKTLRLGVSSSSSKCNLPDTYGTAVCVPQAALVCRVNVAQANHLSQYDTRCDKQTLRVTAVSQSAKLLLSL</sequence>
<evidence type="ECO:0000313" key="1">
    <source>
        <dbReference type="EMBL" id="CEG44091.1"/>
    </source>
</evidence>
<dbReference type="EMBL" id="CCYD01000810">
    <property type="protein sequence ID" value="CEG44091.1"/>
    <property type="molecule type" value="Genomic_DNA"/>
</dbReference>
<dbReference type="GeneID" id="36409413"/>
<organism evidence="1 2">
    <name type="scientific">Plasmopara halstedii</name>
    <name type="common">Downy mildew of sunflower</name>
    <dbReference type="NCBI Taxonomy" id="4781"/>
    <lineage>
        <taxon>Eukaryota</taxon>
        <taxon>Sar</taxon>
        <taxon>Stramenopiles</taxon>
        <taxon>Oomycota</taxon>
        <taxon>Peronosporomycetes</taxon>
        <taxon>Peronosporales</taxon>
        <taxon>Peronosporaceae</taxon>
        <taxon>Plasmopara</taxon>
    </lineage>
</organism>